<protein>
    <submittedName>
        <fullName evidence="1">Uncharacterized protein</fullName>
    </submittedName>
</protein>
<evidence type="ECO:0000313" key="1">
    <source>
        <dbReference type="EMBL" id="KAI5343180.1"/>
    </source>
</evidence>
<dbReference type="Proteomes" id="UP001054821">
    <property type="component" value="Chromosome 2"/>
</dbReference>
<comment type="caution">
    <text evidence="1">The sequence shown here is derived from an EMBL/GenBank/DDBJ whole genome shotgun (WGS) entry which is preliminary data.</text>
</comment>
<sequence length="115" mass="12551">MYDVNQAAGAVCGGRSRVEKIWRVESGEGENFRLLTVLVVGFPVRMSLRFLLDHGCPTCINTGLLFTFGSKVVVPHELQIHGQRLEALDEDGRELTRPSCAKGLELVGVGLEGRA</sequence>
<gene>
    <name evidence="1" type="ORF">L3X38_011056</name>
</gene>
<dbReference type="EMBL" id="JAJFAZ020000002">
    <property type="protein sequence ID" value="KAI5343180.1"/>
    <property type="molecule type" value="Genomic_DNA"/>
</dbReference>
<dbReference type="AlphaFoldDB" id="A0AAD4ZEN5"/>
<evidence type="ECO:0000313" key="2">
    <source>
        <dbReference type="Proteomes" id="UP001054821"/>
    </source>
</evidence>
<proteinExistence type="predicted"/>
<reference evidence="1 2" key="1">
    <citation type="journal article" date="2022" name="G3 (Bethesda)">
        <title>Whole-genome sequence and methylome profiling of the almond [Prunus dulcis (Mill.) D.A. Webb] cultivar 'Nonpareil'.</title>
        <authorList>
            <person name="D'Amico-Willman K.M."/>
            <person name="Ouma W.Z."/>
            <person name="Meulia T."/>
            <person name="Sideli G.M."/>
            <person name="Gradziel T.M."/>
            <person name="Fresnedo-Ramirez J."/>
        </authorList>
    </citation>
    <scope>NUCLEOTIDE SEQUENCE [LARGE SCALE GENOMIC DNA]</scope>
    <source>
        <strain evidence="1">Clone GOH B32 T37-40</strain>
    </source>
</reference>
<organism evidence="1 2">
    <name type="scientific">Prunus dulcis</name>
    <name type="common">Almond</name>
    <name type="synonym">Amygdalus dulcis</name>
    <dbReference type="NCBI Taxonomy" id="3755"/>
    <lineage>
        <taxon>Eukaryota</taxon>
        <taxon>Viridiplantae</taxon>
        <taxon>Streptophyta</taxon>
        <taxon>Embryophyta</taxon>
        <taxon>Tracheophyta</taxon>
        <taxon>Spermatophyta</taxon>
        <taxon>Magnoliopsida</taxon>
        <taxon>eudicotyledons</taxon>
        <taxon>Gunneridae</taxon>
        <taxon>Pentapetalae</taxon>
        <taxon>rosids</taxon>
        <taxon>fabids</taxon>
        <taxon>Rosales</taxon>
        <taxon>Rosaceae</taxon>
        <taxon>Amygdaloideae</taxon>
        <taxon>Amygdaleae</taxon>
        <taxon>Prunus</taxon>
    </lineage>
</organism>
<accession>A0AAD4ZEN5</accession>
<keyword evidence="2" id="KW-1185">Reference proteome</keyword>
<name>A0AAD4ZEN5_PRUDU</name>